<evidence type="ECO:0000313" key="1">
    <source>
        <dbReference type="EnsemblMetazoa" id="GPPI047619-PA"/>
    </source>
</evidence>
<dbReference type="GO" id="GO:0005198">
    <property type="term" value="F:structural molecule activity"/>
    <property type="evidence" value="ECO:0007669"/>
    <property type="project" value="InterPro"/>
</dbReference>
<organism evidence="1 2">
    <name type="scientific">Glossina palpalis gambiensis</name>
    <dbReference type="NCBI Taxonomy" id="67801"/>
    <lineage>
        <taxon>Eukaryota</taxon>
        <taxon>Metazoa</taxon>
        <taxon>Ecdysozoa</taxon>
        <taxon>Arthropoda</taxon>
        <taxon>Hexapoda</taxon>
        <taxon>Insecta</taxon>
        <taxon>Pterygota</taxon>
        <taxon>Neoptera</taxon>
        <taxon>Endopterygota</taxon>
        <taxon>Diptera</taxon>
        <taxon>Brachycera</taxon>
        <taxon>Muscomorpha</taxon>
        <taxon>Hippoboscoidea</taxon>
        <taxon>Glossinidae</taxon>
        <taxon>Glossina</taxon>
    </lineage>
</organism>
<name>A0A1B0C2T8_9MUSC</name>
<dbReference type="VEuPathDB" id="VectorBase:GPPI047619"/>
<dbReference type="InterPro" id="IPR001337">
    <property type="entry name" value="TMV-like_coat"/>
</dbReference>
<reference evidence="2" key="1">
    <citation type="submission" date="2015-01" db="EMBL/GenBank/DDBJ databases">
        <authorList>
            <person name="Aksoy S."/>
            <person name="Warren W."/>
            <person name="Wilson R.K."/>
        </authorList>
    </citation>
    <scope>NUCLEOTIDE SEQUENCE [LARGE SCALE GENOMIC DNA]</scope>
    <source>
        <strain evidence="2">IAEA</strain>
    </source>
</reference>
<evidence type="ECO:0000313" key="2">
    <source>
        <dbReference type="Proteomes" id="UP000092460"/>
    </source>
</evidence>
<sequence length="172" mass="20015">MYSDNITTLITTVQNKSLSIQALTHIGKMGYGNSWTTKDEIMKYWTFARLESLLQNMRIWEDDPFFNLVQEPIYNLLNYQKMRIVNKTKRFPKDGLYVITSHGTVAQLFDNVVALAMGLCVEEVDKNIIRWQKVECYRHLRALSAKLVTPPLTAADNFIFNQESFDTFYGLE</sequence>
<proteinExistence type="predicted"/>
<reference evidence="1" key="2">
    <citation type="submission" date="2020-05" db="UniProtKB">
        <authorList>
            <consortium name="EnsemblMetazoa"/>
        </authorList>
    </citation>
    <scope>IDENTIFICATION</scope>
    <source>
        <strain evidence="1">IAEA</strain>
    </source>
</reference>
<accession>A0A1B0C2T8</accession>
<dbReference type="AlphaFoldDB" id="A0A1B0C2T8"/>
<dbReference type="EnsemblMetazoa" id="GPPI047619-RA">
    <property type="protein sequence ID" value="GPPI047619-PA"/>
    <property type="gene ID" value="GPPI047619"/>
</dbReference>
<protein>
    <submittedName>
        <fullName evidence="1">Uncharacterized protein</fullName>
    </submittedName>
</protein>
<dbReference type="Pfam" id="PF00721">
    <property type="entry name" value="TMV_coat"/>
    <property type="match status" value="1"/>
</dbReference>
<dbReference type="Proteomes" id="UP000092460">
    <property type="component" value="Unassembled WGS sequence"/>
</dbReference>
<dbReference type="EMBL" id="JXJN01024691">
    <property type="status" value="NOT_ANNOTATED_CDS"/>
    <property type="molecule type" value="Genomic_DNA"/>
</dbReference>
<keyword evidence="2" id="KW-1185">Reference proteome</keyword>